<dbReference type="SMART" id="SM00060">
    <property type="entry name" value="FN3"/>
    <property type="match status" value="4"/>
</dbReference>
<reference evidence="4 5" key="1">
    <citation type="submission" date="2020-02" db="EMBL/GenBank/DDBJ databases">
        <title>Albibacoteraceae fam. nov., the first described family within the subdivision 4 Verrucomicrobia.</title>
        <authorList>
            <person name="Xi F."/>
        </authorList>
    </citation>
    <scope>NUCLEOTIDE SEQUENCE [LARGE SCALE GENOMIC DNA]</scope>
    <source>
        <strain evidence="4 5">CK1056</strain>
    </source>
</reference>
<keyword evidence="1" id="KW-0677">Repeat</keyword>
<feature type="domain" description="Fibronectin type-III" evidence="3">
    <location>
        <begin position="265"/>
        <end position="359"/>
    </location>
</feature>
<dbReference type="InterPro" id="IPR050964">
    <property type="entry name" value="Striated_Muscle_Regulatory"/>
</dbReference>
<evidence type="ECO:0000313" key="5">
    <source>
        <dbReference type="Proteomes" id="UP000478417"/>
    </source>
</evidence>
<dbReference type="InterPro" id="IPR003961">
    <property type="entry name" value="FN3_dom"/>
</dbReference>
<evidence type="ECO:0000256" key="2">
    <source>
        <dbReference type="SAM" id="SignalP"/>
    </source>
</evidence>
<feature type="domain" description="Fibronectin type-III" evidence="3">
    <location>
        <begin position="683"/>
        <end position="777"/>
    </location>
</feature>
<feature type="chain" id="PRO_5025418718" description="Fibronectin type-III domain-containing protein" evidence="2">
    <location>
        <begin position="30"/>
        <end position="935"/>
    </location>
</feature>
<dbReference type="SUPFAM" id="SSF49265">
    <property type="entry name" value="Fibronectin type III"/>
    <property type="match status" value="2"/>
</dbReference>
<dbReference type="PROSITE" id="PS50853">
    <property type="entry name" value="FN3"/>
    <property type="match status" value="3"/>
</dbReference>
<evidence type="ECO:0000256" key="1">
    <source>
        <dbReference type="ARBA" id="ARBA00022737"/>
    </source>
</evidence>
<evidence type="ECO:0000313" key="4">
    <source>
        <dbReference type="EMBL" id="NDV63403.1"/>
    </source>
</evidence>
<dbReference type="Pfam" id="PF00041">
    <property type="entry name" value="fn3"/>
    <property type="match status" value="2"/>
</dbReference>
<dbReference type="PANTHER" id="PTHR13817:SF166">
    <property type="entry name" value="NEURONAL IGCAM-RELATED"/>
    <property type="match status" value="1"/>
</dbReference>
<organism evidence="4 5">
    <name type="scientific">Oceanipulchritudo coccoides</name>
    <dbReference type="NCBI Taxonomy" id="2706888"/>
    <lineage>
        <taxon>Bacteria</taxon>
        <taxon>Pseudomonadati</taxon>
        <taxon>Verrucomicrobiota</taxon>
        <taxon>Opitutia</taxon>
        <taxon>Puniceicoccales</taxon>
        <taxon>Oceanipulchritudinaceae</taxon>
        <taxon>Oceanipulchritudo</taxon>
    </lineage>
</organism>
<gene>
    <name evidence="4" type="ORF">G0Q06_13135</name>
</gene>
<dbReference type="Proteomes" id="UP000478417">
    <property type="component" value="Unassembled WGS sequence"/>
</dbReference>
<keyword evidence="2" id="KW-0732">Signal</keyword>
<accession>A0A6B2M3S4</accession>
<sequence>MKSLNKFQSSLASLTVSLVLLMMTSIASADILAYEPFDYPLGALNGGTPTTATGVPTATTGGGFTATWFSGGAGTTIVDGLTYPGLQVSNNALQWSTSVPYHGENLATAILPSTTPSVYVSFLYNAPSYTANKSGFAVDNGAASNEGYYMGMTSSGTFGVATVANGSGTVLGTASETINFNTTYFIVVKFDKDSAGTYYKSGSIWINPTPGASEPAASGTFTGSYTAMNKIQDFLTALGGSIVKTDEIRLGTTWADVTPSNGASPPATPTGLMVDSSGDNSVSLSWNPATGSPTSYNVKRATTSGGSYSTIGTTTSPTVSYTDSVTGGATYFYVVSAVNVGGESADSSPPVSATPTLGVPTAPADLEANSGDSQITLTWTAPAIGNPSSYNVKRSTIDGGPYTDIIGTTTAPTTSYVDTTAINGTAYHYVVSGVNATGEGINSTQASATPSTYTGAYEPFDYPVEDNLDNGTPTTGDGFTGNWTCGVSGWILSGLTYTGLPVANNAMRTPAGRQTVSLAEPLSSGERWISFLYKTSPGNPGANINGVYFPNGGSGLFFGFGLNPNSATDGYLSLASINTTGTGVQGATKLKDLALGTYGATYLVVLRIQFDTSGNNDTITAYLNPTMNAAGEPTASEVGILTTFDVGTISGIGMQVAGGGEIIVDEIRVAENYNKVVDAVTAPPSVPTGLSATPGDNQVSLSWTGSTSGYPTSYNVKRSDTSGGTYEIIGSTTPPNVSYIDTILGGTTYYYAVSAVNIEGESADTPFVSATPILAPPVAPGGVSGLEGDSQVSLSWSASPFATSYEVFRAFDVGGPYDSIGTTTDLTYIDSGLLNGQTYHYVVVAIGAGGASLDSSSVSVSPFGPLPLVLSIEPGVGISWFAASGVIYQVQWASEDLGTETVWNDLGDQIIGDDSTITVFDPMAPTDYIYQVISF</sequence>
<keyword evidence="5" id="KW-1185">Reference proteome</keyword>
<dbReference type="CDD" id="cd00063">
    <property type="entry name" value="FN3"/>
    <property type="match status" value="3"/>
</dbReference>
<dbReference type="EMBL" id="JAAGNX010000003">
    <property type="protein sequence ID" value="NDV63403.1"/>
    <property type="molecule type" value="Genomic_DNA"/>
</dbReference>
<proteinExistence type="predicted"/>
<name>A0A6B2M3S4_9BACT</name>
<dbReference type="InterPro" id="IPR013783">
    <property type="entry name" value="Ig-like_fold"/>
</dbReference>
<feature type="domain" description="Fibronectin type-III" evidence="3">
    <location>
        <begin position="360"/>
        <end position="455"/>
    </location>
</feature>
<comment type="caution">
    <text evidence="4">The sequence shown here is derived from an EMBL/GenBank/DDBJ whole genome shotgun (WGS) entry which is preliminary data.</text>
</comment>
<dbReference type="PANTHER" id="PTHR13817">
    <property type="entry name" value="TITIN"/>
    <property type="match status" value="1"/>
</dbReference>
<evidence type="ECO:0000259" key="3">
    <source>
        <dbReference type="PROSITE" id="PS50853"/>
    </source>
</evidence>
<dbReference type="InterPro" id="IPR036116">
    <property type="entry name" value="FN3_sf"/>
</dbReference>
<dbReference type="AlphaFoldDB" id="A0A6B2M3S4"/>
<feature type="signal peptide" evidence="2">
    <location>
        <begin position="1"/>
        <end position="29"/>
    </location>
</feature>
<protein>
    <recommendedName>
        <fullName evidence="3">Fibronectin type-III domain-containing protein</fullName>
    </recommendedName>
</protein>
<dbReference type="RefSeq" id="WP_163966931.1">
    <property type="nucleotide sequence ID" value="NZ_JAAGNX010000003.1"/>
</dbReference>
<dbReference type="Gene3D" id="2.60.40.10">
    <property type="entry name" value="Immunoglobulins"/>
    <property type="match status" value="4"/>
</dbReference>